<proteinExistence type="predicted"/>
<comment type="caution">
    <text evidence="1">The sequence shown here is derived from an EMBL/GenBank/DDBJ whole genome shotgun (WGS) entry which is preliminary data.</text>
</comment>
<gene>
    <name evidence="1" type="ORF">LCGC14_1348640</name>
</gene>
<name>A0A0F9NDU8_9ZZZZ</name>
<dbReference type="EMBL" id="LAZR01008315">
    <property type="protein sequence ID" value="KKM79572.1"/>
    <property type="molecule type" value="Genomic_DNA"/>
</dbReference>
<organism evidence="1">
    <name type="scientific">marine sediment metagenome</name>
    <dbReference type="NCBI Taxonomy" id="412755"/>
    <lineage>
        <taxon>unclassified sequences</taxon>
        <taxon>metagenomes</taxon>
        <taxon>ecological metagenomes</taxon>
    </lineage>
</organism>
<sequence>MTAVDQVEIRRVLVDIQKRVAGVCARATIENPVDLPKVVLEVCIGKSVLIEVESMTFVRVYYKGTDQSVKFDIQPNEQE</sequence>
<evidence type="ECO:0000313" key="1">
    <source>
        <dbReference type="EMBL" id="KKM79572.1"/>
    </source>
</evidence>
<dbReference type="AlphaFoldDB" id="A0A0F9NDU8"/>
<protein>
    <submittedName>
        <fullName evidence="1">Uncharacterized protein</fullName>
    </submittedName>
</protein>
<accession>A0A0F9NDU8</accession>
<reference evidence="1" key="1">
    <citation type="journal article" date="2015" name="Nature">
        <title>Complex archaea that bridge the gap between prokaryotes and eukaryotes.</title>
        <authorList>
            <person name="Spang A."/>
            <person name="Saw J.H."/>
            <person name="Jorgensen S.L."/>
            <person name="Zaremba-Niedzwiedzka K."/>
            <person name="Martijn J."/>
            <person name="Lind A.E."/>
            <person name="van Eijk R."/>
            <person name="Schleper C."/>
            <person name="Guy L."/>
            <person name="Ettema T.J."/>
        </authorList>
    </citation>
    <scope>NUCLEOTIDE SEQUENCE</scope>
</reference>